<keyword evidence="1" id="KW-0805">Transcription regulation</keyword>
<organism evidence="5 6">
    <name type="scientific">Sphingomonas sanxanigenens DSM 19645 = NX02</name>
    <dbReference type="NCBI Taxonomy" id="1123269"/>
    <lineage>
        <taxon>Bacteria</taxon>
        <taxon>Pseudomonadati</taxon>
        <taxon>Pseudomonadota</taxon>
        <taxon>Alphaproteobacteria</taxon>
        <taxon>Sphingomonadales</taxon>
        <taxon>Sphingomonadaceae</taxon>
        <taxon>Sphingomonas</taxon>
    </lineage>
</organism>
<sequence>MYINYIIRQSMLTLSDLQTMGANRWAMPLMAALDGAGEIRFAVAETRLAAPRNSLSRAFDHVVAAGWVMRNPGHGHPLRPEYLLTDAGRAIAAAAARTMAERSAQGLSPADLGRWTLPLVAGIAGEKRRFGDLLTRLAPVTPRALSLTIKQGMGASLIARDLRPASFPPLPLYGLTPRGRALAEALLA</sequence>
<dbReference type="Pfam" id="PF01638">
    <property type="entry name" value="HxlR"/>
    <property type="match status" value="2"/>
</dbReference>
<dbReference type="EMBL" id="CP006644">
    <property type="protein sequence ID" value="AHE54990.1"/>
    <property type="molecule type" value="Genomic_DNA"/>
</dbReference>
<dbReference type="InterPro" id="IPR036388">
    <property type="entry name" value="WH-like_DNA-bd_sf"/>
</dbReference>
<dbReference type="GO" id="GO:0003677">
    <property type="term" value="F:DNA binding"/>
    <property type="evidence" value="ECO:0007669"/>
    <property type="project" value="UniProtKB-KW"/>
</dbReference>
<dbReference type="STRING" id="1123269.NX02_16555"/>
<dbReference type="PROSITE" id="PS51118">
    <property type="entry name" value="HTH_HXLR"/>
    <property type="match status" value="1"/>
</dbReference>
<dbReference type="PATRIC" id="fig|1123269.5.peg.3242"/>
<evidence type="ECO:0000259" key="4">
    <source>
        <dbReference type="PROSITE" id="PS51118"/>
    </source>
</evidence>
<dbReference type="HOGENOM" id="CLU_127646_0_0_5"/>
<dbReference type="InterPro" id="IPR002577">
    <property type="entry name" value="HTH_HxlR"/>
</dbReference>
<evidence type="ECO:0000256" key="1">
    <source>
        <dbReference type="ARBA" id="ARBA00023015"/>
    </source>
</evidence>
<evidence type="ECO:0000256" key="2">
    <source>
        <dbReference type="ARBA" id="ARBA00023125"/>
    </source>
</evidence>
<dbReference type="SUPFAM" id="SSF46785">
    <property type="entry name" value="Winged helix' DNA-binding domain"/>
    <property type="match status" value="2"/>
</dbReference>
<accession>W0AH94</accession>
<keyword evidence="3" id="KW-0804">Transcription</keyword>
<dbReference type="PANTHER" id="PTHR33204">
    <property type="entry name" value="TRANSCRIPTIONAL REGULATOR, MARR FAMILY"/>
    <property type="match status" value="1"/>
</dbReference>
<reference evidence="5 6" key="1">
    <citation type="submission" date="2013-07" db="EMBL/GenBank/DDBJ databases">
        <title>Completed genome of Sphingomonas sanxanigenens NX02.</title>
        <authorList>
            <person name="Ma T."/>
            <person name="Huang H."/>
            <person name="Wu M."/>
            <person name="Li X."/>
            <person name="Li G."/>
        </authorList>
    </citation>
    <scope>NUCLEOTIDE SEQUENCE [LARGE SCALE GENOMIC DNA]</scope>
    <source>
        <strain evidence="5 6">NX02</strain>
    </source>
</reference>
<keyword evidence="2" id="KW-0238">DNA-binding</keyword>
<evidence type="ECO:0000256" key="3">
    <source>
        <dbReference type="ARBA" id="ARBA00023163"/>
    </source>
</evidence>
<evidence type="ECO:0000313" key="5">
    <source>
        <dbReference type="EMBL" id="AHE54990.1"/>
    </source>
</evidence>
<evidence type="ECO:0000313" key="6">
    <source>
        <dbReference type="Proteomes" id="UP000018851"/>
    </source>
</evidence>
<dbReference type="Proteomes" id="UP000018851">
    <property type="component" value="Chromosome"/>
</dbReference>
<dbReference type="AlphaFoldDB" id="W0AH94"/>
<dbReference type="InterPro" id="IPR036390">
    <property type="entry name" value="WH_DNA-bd_sf"/>
</dbReference>
<dbReference type="eggNOG" id="COG1733">
    <property type="taxonomic scope" value="Bacteria"/>
</dbReference>
<protein>
    <recommendedName>
        <fullName evidence="4">HTH hxlR-type domain-containing protein</fullName>
    </recommendedName>
</protein>
<name>W0AH94_9SPHN</name>
<feature type="domain" description="HTH hxlR-type" evidence="4">
    <location>
        <begin position="100"/>
        <end position="188"/>
    </location>
</feature>
<dbReference type="KEGG" id="ssan:NX02_16555"/>
<keyword evidence="6" id="KW-1185">Reference proteome</keyword>
<gene>
    <name evidence="5" type="ORF">NX02_16555</name>
</gene>
<proteinExistence type="predicted"/>
<dbReference type="Gene3D" id="1.10.10.10">
    <property type="entry name" value="Winged helix-like DNA-binding domain superfamily/Winged helix DNA-binding domain"/>
    <property type="match status" value="2"/>
</dbReference>